<keyword evidence="3" id="KW-1185">Reference proteome</keyword>
<keyword evidence="1" id="KW-0472">Membrane</keyword>
<sequence>MALLQLDDAFIMRMPPVLLVCGIGVLSAPLKQLDLASFVIPLFIIVLVRQNYLVVSAVILQVLNVFVRMNGIVKSL</sequence>
<dbReference type="AlphaFoldDB" id="A0AAD6DPG9"/>
<evidence type="ECO:0000256" key="1">
    <source>
        <dbReference type="SAM" id="Phobius"/>
    </source>
</evidence>
<keyword evidence="1" id="KW-1133">Transmembrane helix</keyword>
<dbReference type="EMBL" id="JAQJAC010000003">
    <property type="protein sequence ID" value="KAJ5590163.1"/>
    <property type="molecule type" value="Genomic_DNA"/>
</dbReference>
<keyword evidence="1" id="KW-0812">Transmembrane</keyword>
<reference evidence="2 3" key="1">
    <citation type="journal article" date="2023" name="IMA Fungus">
        <title>Comparative genomic study of the Penicillium genus elucidates a diverse pangenome and 15 lateral gene transfer events.</title>
        <authorList>
            <person name="Petersen C."/>
            <person name="Sorensen T."/>
            <person name="Nielsen M.R."/>
            <person name="Sondergaard T.E."/>
            <person name="Sorensen J.L."/>
            <person name="Fitzpatrick D.A."/>
            <person name="Frisvad J.C."/>
            <person name="Nielsen K.L."/>
        </authorList>
    </citation>
    <scope>NUCLEOTIDE SEQUENCE [LARGE SCALE GENOMIC DNA]</scope>
    <source>
        <strain evidence="2 3">IBT 29057</strain>
    </source>
</reference>
<accession>A0AAD6DPG9</accession>
<protein>
    <submittedName>
        <fullName evidence="2">Uncharacterized protein</fullName>
    </submittedName>
</protein>
<comment type="caution">
    <text evidence="2">The sequence shown here is derived from an EMBL/GenBank/DDBJ whole genome shotgun (WGS) entry which is preliminary data.</text>
</comment>
<evidence type="ECO:0000313" key="3">
    <source>
        <dbReference type="Proteomes" id="UP001216150"/>
    </source>
</evidence>
<dbReference type="Proteomes" id="UP001216150">
    <property type="component" value="Unassembled WGS sequence"/>
</dbReference>
<feature type="transmembrane region" description="Helical" evidence="1">
    <location>
        <begin position="42"/>
        <end position="67"/>
    </location>
</feature>
<organism evidence="2 3">
    <name type="scientific">Penicillium hetheringtonii</name>
    <dbReference type="NCBI Taxonomy" id="911720"/>
    <lineage>
        <taxon>Eukaryota</taxon>
        <taxon>Fungi</taxon>
        <taxon>Dikarya</taxon>
        <taxon>Ascomycota</taxon>
        <taxon>Pezizomycotina</taxon>
        <taxon>Eurotiomycetes</taxon>
        <taxon>Eurotiomycetidae</taxon>
        <taxon>Eurotiales</taxon>
        <taxon>Aspergillaceae</taxon>
        <taxon>Penicillium</taxon>
    </lineage>
</organism>
<evidence type="ECO:0000313" key="2">
    <source>
        <dbReference type="EMBL" id="KAJ5590163.1"/>
    </source>
</evidence>
<gene>
    <name evidence="2" type="ORF">N7450_004135</name>
</gene>
<feature type="transmembrane region" description="Helical" evidence="1">
    <location>
        <begin position="12"/>
        <end position="30"/>
    </location>
</feature>
<name>A0AAD6DPG9_9EURO</name>
<proteinExistence type="predicted"/>